<dbReference type="GO" id="GO:0071949">
    <property type="term" value="F:FAD binding"/>
    <property type="evidence" value="ECO:0007669"/>
    <property type="project" value="InterPro"/>
</dbReference>
<proteinExistence type="inferred from homology"/>
<evidence type="ECO:0000313" key="11">
    <source>
        <dbReference type="Proteomes" id="UP000249725"/>
    </source>
</evidence>
<dbReference type="AlphaFoldDB" id="A0A328ANH3"/>
<comment type="similarity">
    <text evidence="2">Belongs to the DAMOX/DASOX family.</text>
</comment>
<feature type="domain" description="FAD dependent oxidoreductase" evidence="9">
    <location>
        <begin position="140"/>
        <end position="416"/>
    </location>
</feature>
<dbReference type="PROSITE" id="PS00677">
    <property type="entry name" value="DAO"/>
    <property type="match status" value="1"/>
</dbReference>
<keyword evidence="11" id="KW-1185">Reference proteome</keyword>
<accession>A0A328ANH3</accession>
<evidence type="ECO:0000256" key="6">
    <source>
        <dbReference type="ARBA" id="ARBA00039101"/>
    </source>
</evidence>
<dbReference type="GO" id="GO:0019478">
    <property type="term" value="P:D-amino acid catabolic process"/>
    <property type="evidence" value="ECO:0007669"/>
    <property type="project" value="TreeGrafter"/>
</dbReference>
<evidence type="ECO:0000256" key="2">
    <source>
        <dbReference type="ARBA" id="ARBA00006730"/>
    </source>
</evidence>
<dbReference type="Pfam" id="PF01266">
    <property type="entry name" value="DAO"/>
    <property type="match status" value="1"/>
</dbReference>
<protein>
    <recommendedName>
        <fullName evidence="7">D-amino-acid oxidase</fullName>
        <ecNumber evidence="6">1.4.3.3</ecNumber>
    </recommendedName>
</protein>
<evidence type="ECO:0000256" key="7">
    <source>
        <dbReference type="ARBA" id="ARBA00039751"/>
    </source>
</evidence>
<dbReference type="InterPro" id="IPR023209">
    <property type="entry name" value="DAO"/>
</dbReference>
<dbReference type="PANTHER" id="PTHR11530">
    <property type="entry name" value="D-AMINO ACID OXIDASE"/>
    <property type="match status" value="1"/>
</dbReference>
<keyword evidence="5" id="KW-0560">Oxidoreductase</keyword>
<dbReference type="Gene3D" id="3.40.50.720">
    <property type="entry name" value="NAD(P)-binding Rossmann-like Domain"/>
    <property type="match status" value="2"/>
</dbReference>
<sequence length="418" mass="44735">MPPPGPVCTFGRGSFRVNKPVIALTERRAFLRTAAAAGGLSALGLAGCATTQASPAAPVLAKPGFRPVPPLGALLAKPDRIMGITVCLRPFRAAGPRLDTEKVGDKLVVHNYGHGGSGWSLSWGSANVVVKKALSGGEKDVAIIGCGALGLTAAITAQRAGARVTIYAKERMPEVRSARATGVWSPDSRIALASAASPDFPALWEEMCRASFRTYQSYLGLPGSPIEWTDRYILRDNPPPTSPATDPMGFAHYESRVHDLLPRSETLPPQAHPFPAPYARRLSLPMFNVQAFGRLLMSEFLLAGGRIETVEFNAPADLARLKEKVVINCTGYGARALWKDETVVPVRGQIAWLIPQAEVNYGLVYKGVSMLGRRDGIVIQKNGADESWGYNDANETPDRAEAEAALATIASLYPQVPV</sequence>
<evidence type="ECO:0000256" key="3">
    <source>
        <dbReference type="ARBA" id="ARBA00022630"/>
    </source>
</evidence>
<dbReference type="PROSITE" id="PS51318">
    <property type="entry name" value="TAT"/>
    <property type="match status" value="1"/>
</dbReference>
<dbReference type="Gene3D" id="3.30.9.10">
    <property type="entry name" value="D-Amino Acid Oxidase, subunit A, domain 2"/>
    <property type="match status" value="1"/>
</dbReference>
<evidence type="ECO:0000259" key="9">
    <source>
        <dbReference type="Pfam" id="PF01266"/>
    </source>
</evidence>
<dbReference type="PANTHER" id="PTHR11530:SF11">
    <property type="entry name" value="D-ASPARTATE OXIDASE"/>
    <property type="match status" value="1"/>
</dbReference>
<keyword evidence="4" id="KW-0274">FAD</keyword>
<dbReference type="InterPro" id="IPR006311">
    <property type="entry name" value="TAT_signal"/>
</dbReference>
<comment type="caution">
    <text evidence="10">The sequence shown here is derived from an EMBL/GenBank/DDBJ whole genome shotgun (WGS) entry which is preliminary data.</text>
</comment>
<dbReference type="SUPFAM" id="SSF51971">
    <property type="entry name" value="Nucleotide-binding domain"/>
    <property type="match status" value="1"/>
</dbReference>
<dbReference type="GO" id="GO:0005737">
    <property type="term" value="C:cytoplasm"/>
    <property type="evidence" value="ECO:0007669"/>
    <property type="project" value="TreeGrafter"/>
</dbReference>
<comment type="cofactor">
    <cofactor evidence="1">
        <name>FAD</name>
        <dbReference type="ChEBI" id="CHEBI:57692"/>
    </cofactor>
</comment>
<evidence type="ECO:0000256" key="5">
    <source>
        <dbReference type="ARBA" id="ARBA00023002"/>
    </source>
</evidence>
<dbReference type="GO" id="GO:0003884">
    <property type="term" value="F:D-amino-acid oxidase activity"/>
    <property type="evidence" value="ECO:0007669"/>
    <property type="project" value="UniProtKB-EC"/>
</dbReference>
<reference evidence="11" key="1">
    <citation type="submission" date="2018-05" db="EMBL/GenBank/DDBJ databases">
        <authorList>
            <person name="Li X."/>
        </authorList>
    </citation>
    <scope>NUCLEOTIDE SEQUENCE [LARGE SCALE GENOMIC DNA]</scope>
    <source>
        <strain evidence="11">YIM 73061</strain>
    </source>
</reference>
<comment type="catalytic activity">
    <reaction evidence="8">
        <text>a D-alpha-amino acid + O2 + H2O = a 2-oxocarboxylate + H2O2 + NH4(+)</text>
        <dbReference type="Rhea" id="RHEA:21816"/>
        <dbReference type="ChEBI" id="CHEBI:15377"/>
        <dbReference type="ChEBI" id="CHEBI:15379"/>
        <dbReference type="ChEBI" id="CHEBI:16240"/>
        <dbReference type="ChEBI" id="CHEBI:28938"/>
        <dbReference type="ChEBI" id="CHEBI:35179"/>
        <dbReference type="ChEBI" id="CHEBI:59871"/>
        <dbReference type="EC" id="1.4.3.3"/>
    </reaction>
    <physiologicalReaction direction="left-to-right" evidence="8">
        <dbReference type="Rhea" id="RHEA:21817"/>
    </physiologicalReaction>
</comment>
<dbReference type="EMBL" id="QFYR01000001">
    <property type="protein sequence ID" value="RAK56553.1"/>
    <property type="molecule type" value="Genomic_DNA"/>
</dbReference>
<evidence type="ECO:0000256" key="1">
    <source>
        <dbReference type="ARBA" id="ARBA00001974"/>
    </source>
</evidence>
<gene>
    <name evidence="10" type="ORF">DJ018_00790</name>
</gene>
<dbReference type="InterPro" id="IPR006181">
    <property type="entry name" value="D-amino_acid_oxidase_CS"/>
</dbReference>
<name>A0A328ANH3_9CAUL</name>
<keyword evidence="3" id="KW-0285">Flavoprotein</keyword>
<dbReference type="OrthoDB" id="246701at2"/>
<evidence type="ECO:0000313" key="10">
    <source>
        <dbReference type="EMBL" id="RAK56553.1"/>
    </source>
</evidence>
<dbReference type="EC" id="1.4.3.3" evidence="6"/>
<evidence type="ECO:0000256" key="8">
    <source>
        <dbReference type="ARBA" id="ARBA00049547"/>
    </source>
</evidence>
<organism evidence="10 11">
    <name type="scientific">Phenylobacterium deserti</name>
    <dbReference type="NCBI Taxonomy" id="1914756"/>
    <lineage>
        <taxon>Bacteria</taxon>
        <taxon>Pseudomonadati</taxon>
        <taxon>Pseudomonadota</taxon>
        <taxon>Alphaproteobacteria</taxon>
        <taxon>Caulobacterales</taxon>
        <taxon>Caulobacteraceae</taxon>
        <taxon>Phenylobacterium</taxon>
    </lineage>
</organism>
<dbReference type="InterPro" id="IPR006076">
    <property type="entry name" value="FAD-dep_OxRdtase"/>
</dbReference>
<dbReference type="Proteomes" id="UP000249725">
    <property type="component" value="Unassembled WGS sequence"/>
</dbReference>
<evidence type="ECO:0000256" key="4">
    <source>
        <dbReference type="ARBA" id="ARBA00022827"/>
    </source>
</evidence>